<reference evidence="5 6" key="1">
    <citation type="submission" date="2020-02" db="EMBL/GenBank/DDBJ databases">
        <title>Fructobacillus sp. isolated from paper mulberry of Taiwan.</title>
        <authorList>
            <person name="Lin S.-T."/>
        </authorList>
    </citation>
    <scope>NUCLEOTIDE SEQUENCE [LARGE SCALE GENOMIC DNA]</scope>
    <source>
        <strain evidence="5 6">M1-21</strain>
    </source>
</reference>
<dbReference type="Pfam" id="PF00166">
    <property type="entry name" value="Cpn10"/>
    <property type="match status" value="1"/>
</dbReference>
<comment type="similarity">
    <text evidence="1 3 4">Belongs to the GroES chaperonin family.</text>
</comment>
<dbReference type="PANTHER" id="PTHR10772:SF58">
    <property type="entry name" value="CO-CHAPERONIN GROES"/>
    <property type="match status" value="1"/>
</dbReference>
<dbReference type="NCBIfam" id="NF001534">
    <property type="entry name" value="PRK00364.2-5"/>
    <property type="match status" value="1"/>
</dbReference>
<dbReference type="Proteomes" id="UP000735205">
    <property type="component" value="Unassembled WGS sequence"/>
</dbReference>
<comment type="function">
    <text evidence="3 4">Together with the chaperonin GroEL, plays an essential role in assisting protein folding. The GroEL-GroES system forms a nano-cage that allows encapsulation of the non-native substrate proteins and provides a physical environment optimized to promote and accelerate protein folding. GroES binds to the apical surface of the GroEL ring, thereby capping the opening of the GroEL channel.</text>
</comment>
<comment type="subunit">
    <text evidence="3">Heptamer of 7 subunits arranged in a ring. Interacts with the chaperonin GroEL.</text>
</comment>
<dbReference type="CDD" id="cd00320">
    <property type="entry name" value="cpn10"/>
    <property type="match status" value="1"/>
</dbReference>
<dbReference type="InterPro" id="IPR020818">
    <property type="entry name" value="Chaperonin_GroES"/>
</dbReference>
<dbReference type="PANTHER" id="PTHR10772">
    <property type="entry name" value="10 KDA HEAT SHOCK PROTEIN"/>
    <property type="match status" value="1"/>
</dbReference>
<comment type="caution">
    <text evidence="5">The sequence shown here is derived from an EMBL/GenBank/DDBJ whole genome shotgun (WGS) entry which is preliminary data.</text>
</comment>
<evidence type="ECO:0000256" key="2">
    <source>
        <dbReference type="ARBA" id="ARBA00023186"/>
    </source>
</evidence>
<sequence length="94" mass="9958">MLKPLEDRLIVAVKEAGEQQVGGIVIAQAQEEKPVTGKVVAAGPGRVTEAGQKLAMTVKEGDQVLFDKFAGQAIEVDGQNYLALREKDVIGILA</sequence>
<dbReference type="EMBL" id="JAAMFJ010000007">
    <property type="protein sequence ID" value="MBS9336820.1"/>
    <property type="molecule type" value="Genomic_DNA"/>
</dbReference>
<dbReference type="Gene3D" id="2.30.33.40">
    <property type="entry name" value="GroES chaperonin"/>
    <property type="match status" value="1"/>
</dbReference>
<name>A0ABS5QUE6_9LACO</name>
<evidence type="ECO:0000256" key="1">
    <source>
        <dbReference type="ARBA" id="ARBA00006975"/>
    </source>
</evidence>
<gene>
    <name evidence="3" type="primary">groES</name>
    <name evidence="3" type="synonym">groS</name>
    <name evidence="5" type="ORF">G6R28_06205</name>
</gene>
<dbReference type="InterPro" id="IPR011032">
    <property type="entry name" value="GroES-like_sf"/>
</dbReference>
<dbReference type="SUPFAM" id="SSF50129">
    <property type="entry name" value="GroES-like"/>
    <property type="match status" value="1"/>
</dbReference>
<protein>
    <recommendedName>
        <fullName evidence="3">Co-chaperonin GroES</fullName>
    </recommendedName>
    <alternativeName>
        <fullName evidence="3">10 kDa chaperonin</fullName>
    </alternativeName>
    <alternativeName>
        <fullName evidence="3">Chaperonin-10</fullName>
        <shortName evidence="3">Cpn10</shortName>
    </alternativeName>
</protein>
<dbReference type="PRINTS" id="PR00297">
    <property type="entry name" value="CHAPERONIN10"/>
</dbReference>
<dbReference type="NCBIfam" id="NF001531">
    <property type="entry name" value="PRK00364.2-2"/>
    <property type="match status" value="1"/>
</dbReference>
<evidence type="ECO:0000313" key="6">
    <source>
        <dbReference type="Proteomes" id="UP000735205"/>
    </source>
</evidence>
<keyword evidence="6" id="KW-1185">Reference proteome</keyword>
<accession>A0ABS5QUE6</accession>
<dbReference type="HAMAP" id="MF_00580">
    <property type="entry name" value="CH10"/>
    <property type="match status" value="1"/>
</dbReference>
<evidence type="ECO:0000256" key="3">
    <source>
        <dbReference type="HAMAP-Rule" id="MF_00580"/>
    </source>
</evidence>
<evidence type="ECO:0000256" key="4">
    <source>
        <dbReference type="RuleBase" id="RU000535"/>
    </source>
</evidence>
<keyword evidence="3" id="KW-0963">Cytoplasm</keyword>
<dbReference type="RefSeq" id="WP_213793406.1">
    <property type="nucleotide sequence ID" value="NZ_JAAMFJ010000007.1"/>
</dbReference>
<evidence type="ECO:0000313" key="5">
    <source>
        <dbReference type="EMBL" id="MBS9336820.1"/>
    </source>
</evidence>
<dbReference type="SMART" id="SM00883">
    <property type="entry name" value="Cpn10"/>
    <property type="match status" value="1"/>
</dbReference>
<organism evidence="5 6">
    <name type="scientific">Fructobacillus papyrifericola</name>
    <dbReference type="NCBI Taxonomy" id="2713172"/>
    <lineage>
        <taxon>Bacteria</taxon>
        <taxon>Bacillati</taxon>
        <taxon>Bacillota</taxon>
        <taxon>Bacilli</taxon>
        <taxon>Lactobacillales</taxon>
        <taxon>Lactobacillaceae</taxon>
        <taxon>Fructobacillus</taxon>
    </lineage>
</organism>
<proteinExistence type="inferred from homology"/>
<dbReference type="InterPro" id="IPR037124">
    <property type="entry name" value="Chaperonin_GroES_sf"/>
</dbReference>
<keyword evidence="2 3" id="KW-0143">Chaperone</keyword>
<comment type="subcellular location">
    <subcellularLocation>
        <location evidence="3">Cytoplasm</location>
    </subcellularLocation>
</comment>